<reference evidence="2 3" key="2">
    <citation type="submission" date="2016-08" db="EMBL/GenBank/DDBJ databases">
        <title>Pervasive Adenine N6-methylation of Active Genes in Fungi.</title>
        <authorList>
            <consortium name="DOE Joint Genome Institute"/>
            <person name="Mondo S.J."/>
            <person name="Dannebaum R.O."/>
            <person name="Kuo R.C."/>
            <person name="Labutti K."/>
            <person name="Haridas S."/>
            <person name="Kuo A."/>
            <person name="Salamov A."/>
            <person name="Ahrendt S.R."/>
            <person name="Lipzen A."/>
            <person name="Sullivan W."/>
            <person name="Andreopoulos W.B."/>
            <person name="Clum A."/>
            <person name="Lindquist E."/>
            <person name="Daum C."/>
            <person name="Ramamoorthy G.K."/>
            <person name="Gryganskyi A."/>
            <person name="Culley D."/>
            <person name="Magnuson J.K."/>
            <person name="James T.Y."/>
            <person name="O'Malley M.A."/>
            <person name="Stajich J.E."/>
            <person name="Spatafora J.W."/>
            <person name="Visel A."/>
            <person name="Grigoriev I.V."/>
        </authorList>
    </citation>
    <scope>NUCLEOTIDE SEQUENCE [LARGE SCALE GENOMIC DNA]</scope>
    <source>
        <strain evidence="3">finn</strain>
    </source>
</reference>
<comment type="caution">
    <text evidence="2">The sequence shown here is derived from an EMBL/GenBank/DDBJ whole genome shotgun (WGS) entry which is preliminary data.</text>
</comment>
<dbReference type="OrthoDB" id="20872at2759"/>
<evidence type="ECO:0000313" key="3">
    <source>
        <dbReference type="Proteomes" id="UP000193719"/>
    </source>
</evidence>
<name>A0A1Y1V8C0_9FUNG</name>
<proteinExistence type="predicted"/>
<dbReference type="PROSITE" id="PS50088">
    <property type="entry name" value="ANK_REPEAT"/>
    <property type="match status" value="1"/>
</dbReference>
<evidence type="ECO:0000313" key="2">
    <source>
        <dbReference type="EMBL" id="ORX49251.1"/>
    </source>
</evidence>
<dbReference type="InterPro" id="IPR036770">
    <property type="entry name" value="Ankyrin_rpt-contain_sf"/>
</dbReference>
<accession>A0A1Y1V8C0</accession>
<protein>
    <submittedName>
        <fullName evidence="2">Uncharacterized protein</fullName>
    </submittedName>
</protein>
<dbReference type="AlphaFoldDB" id="A0A1Y1V8C0"/>
<feature type="non-terminal residue" evidence="2">
    <location>
        <position position="1"/>
    </location>
</feature>
<reference evidence="2 3" key="1">
    <citation type="submission" date="2016-08" db="EMBL/GenBank/DDBJ databases">
        <title>Genomes of anaerobic fungi encode conserved fungal cellulosomes for biomass hydrolysis.</title>
        <authorList>
            <consortium name="DOE Joint Genome Institute"/>
            <person name="Haitjema C.H."/>
            <person name="Gilmore S.P."/>
            <person name="Henske J.K."/>
            <person name="Solomon K.V."/>
            <person name="De Groot R."/>
            <person name="Kuo A."/>
            <person name="Mondo S.J."/>
            <person name="Salamov A.A."/>
            <person name="Labutti K."/>
            <person name="Zhao Z."/>
            <person name="Chiniquy J."/>
            <person name="Barry K."/>
            <person name="Brewer H.M."/>
            <person name="Purvine S.O."/>
            <person name="Wright A.T."/>
            <person name="Boxma B."/>
            <person name="Van Alen T."/>
            <person name="Hackstein J.H."/>
            <person name="Baker S.E."/>
            <person name="Grigoriev I.V."/>
            <person name="O'Malley M.A."/>
        </authorList>
    </citation>
    <scope>NUCLEOTIDE SEQUENCE [LARGE SCALE GENOMIC DNA]</scope>
    <source>
        <strain evidence="3">finn</strain>
    </source>
</reference>
<organism evidence="2 3">
    <name type="scientific">Piromyces finnis</name>
    <dbReference type="NCBI Taxonomy" id="1754191"/>
    <lineage>
        <taxon>Eukaryota</taxon>
        <taxon>Fungi</taxon>
        <taxon>Fungi incertae sedis</taxon>
        <taxon>Chytridiomycota</taxon>
        <taxon>Chytridiomycota incertae sedis</taxon>
        <taxon>Neocallimastigomycetes</taxon>
        <taxon>Neocallimastigales</taxon>
        <taxon>Neocallimastigaceae</taxon>
        <taxon>Piromyces</taxon>
    </lineage>
</organism>
<gene>
    <name evidence="2" type="ORF">BCR36DRAFT_232404</name>
</gene>
<dbReference type="PROSITE" id="PS50297">
    <property type="entry name" value="ANK_REP_REGION"/>
    <property type="match status" value="1"/>
</dbReference>
<sequence>NSDKRTLLMYATKYANCEIIKEVLDIKNDKGDRCVEVNAQDKNGYTALTIAFQEKSLEKTLLLLKYGANIQLAK</sequence>
<dbReference type="Proteomes" id="UP000193719">
    <property type="component" value="Unassembled WGS sequence"/>
</dbReference>
<keyword evidence="3" id="KW-1185">Reference proteome</keyword>
<evidence type="ECO:0000256" key="1">
    <source>
        <dbReference type="PROSITE-ProRule" id="PRU00023"/>
    </source>
</evidence>
<dbReference type="EMBL" id="MCFH01000024">
    <property type="protein sequence ID" value="ORX49251.1"/>
    <property type="molecule type" value="Genomic_DNA"/>
</dbReference>
<dbReference type="InterPro" id="IPR002110">
    <property type="entry name" value="Ankyrin_rpt"/>
</dbReference>
<dbReference type="Pfam" id="PF12796">
    <property type="entry name" value="Ank_2"/>
    <property type="match status" value="1"/>
</dbReference>
<dbReference type="Gene3D" id="1.25.40.20">
    <property type="entry name" value="Ankyrin repeat-containing domain"/>
    <property type="match status" value="1"/>
</dbReference>
<dbReference type="SMART" id="SM00248">
    <property type="entry name" value="ANK"/>
    <property type="match status" value="2"/>
</dbReference>
<feature type="non-terminal residue" evidence="2">
    <location>
        <position position="74"/>
    </location>
</feature>
<dbReference type="SUPFAM" id="SSF48403">
    <property type="entry name" value="Ankyrin repeat"/>
    <property type="match status" value="1"/>
</dbReference>
<keyword evidence="1" id="KW-0040">ANK repeat</keyword>
<feature type="repeat" description="ANK" evidence="1">
    <location>
        <begin position="43"/>
        <end position="74"/>
    </location>
</feature>